<proteinExistence type="inferred from homology"/>
<dbReference type="GO" id="GO:0003841">
    <property type="term" value="F:1-acylglycerol-3-phosphate O-acyltransferase activity"/>
    <property type="evidence" value="ECO:0007669"/>
    <property type="project" value="UniProtKB-UniRule"/>
</dbReference>
<dbReference type="GO" id="GO:0016020">
    <property type="term" value="C:membrane"/>
    <property type="evidence" value="ECO:0007669"/>
    <property type="project" value="InterPro"/>
</dbReference>
<dbReference type="SMART" id="SM00563">
    <property type="entry name" value="PlsC"/>
    <property type="match status" value="1"/>
</dbReference>
<comment type="similarity">
    <text evidence="1 4">Belongs to the 1-acyl-sn-glycerol-3-phosphate acyltransferase family.</text>
</comment>
<keyword evidence="7" id="KW-1185">Reference proteome</keyword>
<dbReference type="NCBIfam" id="TIGR00530">
    <property type="entry name" value="AGP_acyltrn"/>
    <property type="match status" value="1"/>
</dbReference>
<keyword evidence="4" id="KW-0444">Lipid biosynthesis</keyword>
<dbReference type="InterPro" id="IPR004552">
    <property type="entry name" value="AGP_acyltrans"/>
</dbReference>
<evidence type="ECO:0000256" key="3">
    <source>
        <dbReference type="ARBA" id="ARBA00023315"/>
    </source>
</evidence>
<evidence type="ECO:0000256" key="1">
    <source>
        <dbReference type="ARBA" id="ARBA00008655"/>
    </source>
</evidence>
<keyword evidence="3 4" id="KW-0012">Acyltransferase</keyword>
<dbReference type="SUPFAM" id="SSF69593">
    <property type="entry name" value="Glycerol-3-phosphate (1)-acyltransferase"/>
    <property type="match status" value="1"/>
</dbReference>
<keyword evidence="4" id="KW-0443">Lipid metabolism</keyword>
<accession>A0A1M4W0M2</accession>
<dbReference type="GO" id="GO:0006654">
    <property type="term" value="P:phosphatidic acid biosynthetic process"/>
    <property type="evidence" value="ECO:0007669"/>
    <property type="project" value="TreeGrafter"/>
</dbReference>
<keyword evidence="4" id="KW-1208">Phospholipid metabolism</keyword>
<evidence type="ECO:0000313" key="7">
    <source>
        <dbReference type="Proteomes" id="UP000184404"/>
    </source>
</evidence>
<organism evidence="6 7">
    <name type="scientific">Schwartzia succinivorans DSM 10502</name>
    <dbReference type="NCBI Taxonomy" id="1123243"/>
    <lineage>
        <taxon>Bacteria</taxon>
        <taxon>Bacillati</taxon>
        <taxon>Bacillota</taxon>
        <taxon>Negativicutes</taxon>
        <taxon>Selenomonadales</taxon>
        <taxon>Selenomonadaceae</taxon>
        <taxon>Schwartzia</taxon>
    </lineage>
</organism>
<dbReference type="PANTHER" id="PTHR10434">
    <property type="entry name" value="1-ACYL-SN-GLYCEROL-3-PHOSPHATE ACYLTRANSFERASE"/>
    <property type="match status" value="1"/>
</dbReference>
<feature type="domain" description="Phospholipid/glycerol acyltransferase" evidence="5">
    <location>
        <begin position="33"/>
        <end position="145"/>
    </location>
</feature>
<dbReference type="CDD" id="cd07989">
    <property type="entry name" value="LPLAT_AGPAT-like"/>
    <property type="match status" value="1"/>
</dbReference>
<evidence type="ECO:0000259" key="5">
    <source>
        <dbReference type="SMART" id="SM00563"/>
    </source>
</evidence>
<comment type="domain">
    <text evidence="4">The HXXXXD motif is essential for acyltransferase activity and may constitute the binding site for the phosphate moiety of the glycerol-3-phosphate.</text>
</comment>
<name>A0A1M4W0M2_9FIRM</name>
<dbReference type="AlphaFoldDB" id="A0A1M4W0M2"/>
<keyword evidence="4" id="KW-0594">Phospholipid biosynthesis</keyword>
<sequence length="199" mass="22199">MYHFLQIFFTWLFSRVFHAEIIGTENMPESGGVILAANHMSNWDPPFLATFLSRPVAYMAKKELFQIPIFSAAIRSCHSFPVNRGAADRSALKAAVKELNSGNCVGMFPEGTRSKDGKVHKAESGIALIAAMTKVPVVPAAIIGTNEIFSSKNFFPHLKIIYGKPLFFEGTSKNKDELQKFSQKIMEEITKMKNNHSNK</sequence>
<dbReference type="RefSeq" id="WP_072935148.1">
    <property type="nucleotide sequence ID" value="NZ_FQUG01000004.1"/>
</dbReference>
<evidence type="ECO:0000313" key="6">
    <source>
        <dbReference type="EMBL" id="SHE74747.1"/>
    </source>
</evidence>
<protein>
    <recommendedName>
        <fullName evidence="4">1-acyl-sn-glycerol-3-phosphate acyltransferase</fullName>
        <ecNumber evidence="4">2.3.1.51</ecNumber>
    </recommendedName>
</protein>
<comment type="catalytic activity">
    <reaction evidence="4">
        <text>a 1-acyl-sn-glycero-3-phosphate + an acyl-CoA = a 1,2-diacyl-sn-glycero-3-phosphate + CoA</text>
        <dbReference type="Rhea" id="RHEA:19709"/>
        <dbReference type="ChEBI" id="CHEBI:57287"/>
        <dbReference type="ChEBI" id="CHEBI:57970"/>
        <dbReference type="ChEBI" id="CHEBI:58342"/>
        <dbReference type="ChEBI" id="CHEBI:58608"/>
        <dbReference type="EC" id="2.3.1.51"/>
    </reaction>
</comment>
<dbReference type="PANTHER" id="PTHR10434:SF11">
    <property type="entry name" value="1-ACYL-SN-GLYCEROL-3-PHOSPHATE ACYLTRANSFERASE"/>
    <property type="match status" value="1"/>
</dbReference>
<evidence type="ECO:0000256" key="4">
    <source>
        <dbReference type="RuleBase" id="RU361267"/>
    </source>
</evidence>
<dbReference type="Pfam" id="PF01553">
    <property type="entry name" value="Acyltransferase"/>
    <property type="match status" value="1"/>
</dbReference>
<keyword evidence="2 4" id="KW-0808">Transferase</keyword>
<gene>
    <name evidence="6" type="ORF">SAMN02745190_01051</name>
</gene>
<reference evidence="6 7" key="1">
    <citation type="submission" date="2016-11" db="EMBL/GenBank/DDBJ databases">
        <authorList>
            <person name="Jaros S."/>
            <person name="Januszkiewicz K."/>
            <person name="Wedrychowicz H."/>
        </authorList>
    </citation>
    <scope>NUCLEOTIDE SEQUENCE [LARGE SCALE GENOMIC DNA]</scope>
    <source>
        <strain evidence="6 7">DSM 10502</strain>
    </source>
</reference>
<evidence type="ECO:0000256" key="2">
    <source>
        <dbReference type="ARBA" id="ARBA00022679"/>
    </source>
</evidence>
<dbReference type="Proteomes" id="UP000184404">
    <property type="component" value="Unassembled WGS sequence"/>
</dbReference>
<dbReference type="EC" id="2.3.1.51" evidence="4"/>
<dbReference type="EMBL" id="FQUG01000004">
    <property type="protein sequence ID" value="SHE74747.1"/>
    <property type="molecule type" value="Genomic_DNA"/>
</dbReference>
<dbReference type="STRING" id="1123243.SAMN02745190_01051"/>
<dbReference type="InterPro" id="IPR002123">
    <property type="entry name" value="Plipid/glycerol_acylTrfase"/>
</dbReference>